<proteinExistence type="predicted"/>
<reference evidence="1 2" key="1">
    <citation type="submission" date="2022-08" db="EMBL/GenBank/DDBJ databases">
        <title>Aerococcaceae sp. nov isolated from spoiled eye mask.</title>
        <authorList>
            <person name="Zhou G."/>
            <person name="Xie X.-B."/>
            <person name="Shi Q.-S."/>
            <person name="Wang Y.-S."/>
            <person name="Wen X."/>
            <person name="Peng H."/>
            <person name="Yang X.-J."/>
            <person name="Tao H.-B."/>
            <person name="Huang X.-M."/>
        </authorList>
    </citation>
    <scope>NUCLEOTIDE SEQUENCE [LARGE SCALE GENOMIC DNA]</scope>
    <source>
        <strain evidence="2">DM20194951</strain>
    </source>
</reference>
<gene>
    <name evidence="1" type="ORF">NRE15_05300</name>
</gene>
<accession>A0ABY5P8R1</accession>
<keyword evidence="2" id="KW-1185">Reference proteome</keyword>
<dbReference type="RefSeq" id="WP_313794552.1">
    <property type="nucleotide sequence ID" value="NZ_CP102453.1"/>
</dbReference>
<dbReference type="EMBL" id="CP102453">
    <property type="protein sequence ID" value="UUX35059.1"/>
    <property type="molecule type" value="Genomic_DNA"/>
</dbReference>
<sequence>MPGEKEFVSSSLQFKTVGVDEKVKLALTLPNLANQADHSQMIAVRDALQSVFTDAIAETIAVEVYAIY</sequence>
<evidence type="ECO:0000313" key="1">
    <source>
        <dbReference type="EMBL" id="UUX35059.1"/>
    </source>
</evidence>
<name>A0ABY5P8R1_9LACT</name>
<organism evidence="1 2">
    <name type="scientific">Fundicoccus culcitae</name>
    <dbReference type="NCBI Taxonomy" id="2969821"/>
    <lineage>
        <taxon>Bacteria</taxon>
        <taxon>Bacillati</taxon>
        <taxon>Bacillota</taxon>
        <taxon>Bacilli</taxon>
        <taxon>Lactobacillales</taxon>
        <taxon>Aerococcaceae</taxon>
        <taxon>Fundicoccus</taxon>
    </lineage>
</organism>
<evidence type="ECO:0008006" key="3">
    <source>
        <dbReference type="Google" id="ProtNLM"/>
    </source>
</evidence>
<dbReference type="Proteomes" id="UP001315967">
    <property type="component" value="Chromosome"/>
</dbReference>
<protein>
    <recommendedName>
        <fullName evidence="3">DUF1659 domain-containing protein</fullName>
    </recommendedName>
</protein>
<evidence type="ECO:0000313" key="2">
    <source>
        <dbReference type="Proteomes" id="UP001315967"/>
    </source>
</evidence>